<dbReference type="InterPro" id="IPR027417">
    <property type="entry name" value="P-loop_NTPase"/>
</dbReference>
<dbReference type="AlphaFoldDB" id="A0A2U1N3R9"/>
<dbReference type="InterPro" id="IPR003439">
    <property type="entry name" value="ABC_transporter-like_ATP-bd"/>
</dbReference>
<feature type="domain" description="ABC transporter" evidence="3">
    <location>
        <begin position="29"/>
        <end position="144"/>
    </location>
</feature>
<dbReference type="GO" id="GO:0016887">
    <property type="term" value="F:ATP hydrolysis activity"/>
    <property type="evidence" value="ECO:0007669"/>
    <property type="project" value="InterPro"/>
</dbReference>
<evidence type="ECO:0000313" key="5">
    <source>
        <dbReference type="Proteomes" id="UP000245207"/>
    </source>
</evidence>
<evidence type="ECO:0000256" key="1">
    <source>
        <dbReference type="ARBA" id="ARBA00022741"/>
    </source>
</evidence>
<organism evidence="4 5">
    <name type="scientific">Artemisia annua</name>
    <name type="common">Sweet wormwood</name>
    <dbReference type="NCBI Taxonomy" id="35608"/>
    <lineage>
        <taxon>Eukaryota</taxon>
        <taxon>Viridiplantae</taxon>
        <taxon>Streptophyta</taxon>
        <taxon>Embryophyta</taxon>
        <taxon>Tracheophyta</taxon>
        <taxon>Spermatophyta</taxon>
        <taxon>Magnoliopsida</taxon>
        <taxon>eudicotyledons</taxon>
        <taxon>Gunneridae</taxon>
        <taxon>Pentapetalae</taxon>
        <taxon>asterids</taxon>
        <taxon>campanulids</taxon>
        <taxon>Asterales</taxon>
        <taxon>Asteraceae</taxon>
        <taxon>Asteroideae</taxon>
        <taxon>Anthemideae</taxon>
        <taxon>Artemisiinae</taxon>
        <taxon>Artemisia</taxon>
    </lineage>
</organism>
<evidence type="ECO:0000256" key="2">
    <source>
        <dbReference type="ARBA" id="ARBA00022840"/>
    </source>
</evidence>
<dbReference type="InterPro" id="IPR050173">
    <property type="entry name" value="ABC_transporter_C-like"/>
</dbReference>
<dbReference type="PANTHER" id="PTHR24223">
    <property type="entry name" value="ATP-BINDING CASSETTE SUB-FAMILY C"/>
    <property type="match status" value="1"/>
</dbReference>
<keyword evidence="2" id="KW-0067">ATP-binding</keyword>
<dbReference type="EMBL" id="PKPP01003692">
    <property type="protein sequence ID" value="PWA68165.1"/>
    <property type="molecule type" value="Genomic_DNA"/>
</dbReference>
<dbReference type="PANTHER" id="PTHR24223:SF362">
    <property type="entry name" value="ABC TRANSPORTER C FAMILY MEMBER 4"/>
    <property type="match status" value="1"/>
</dbReference>
<protein>
    <submittedName>
        <fullName evidence="4">AAA+ ATPase domain-containing protein</fullName>
    </submittedName>
</protein>
<dbReference type="OrthoDB" id="6500128at2759"/>
<comment type="caution">
    <text evidence="4">The sequence shown here is derived from an EMBL/GenBank/DDBJ whole genome shotgun (WGS) entry which is preliminary data.</text>
</comment>
<dbReference type="GO" id="GO:0005524">
    <property type="term" value="F:ATP binding"/>
    <property type="evidence" value="ECO:0007669"/>
    <property type="project" value="UniProtKB-KW"/>
</dbReference>
<name>A0A2U1N3R9_ARTAN</name>
<reference evidence="4 5" key="1">
    <citation type="journal article" date="2018" name="Mol. Plant">
        <title>The genome of Artemisia annua provides insight into the evolution of Asteraceae family and artemisinin biosynthesis.</title>
        <authorList>
            <person name="Shen Q."/>
            <person name="Zhang L."/>
            <person name="Liao Z."/>
            <person name="Wang S."/>
            <person name="Yan T."/>
            <person name="Shi P."/>
            <person name="Liu M."/>
            <person name="Fu X."/>
            <person name="Pan Q."/>
            <person name="Wang Y."/>
            <person name="Lv Z."/>
            <person name="Lu X."/>
            <person name="Zhang F."/>
            <person name="Jiang W."/>
            <person name="Ma Y."/>
            <person name="Chen M."/>
            <person name="Hao X."/>
            <person name="Li L."/>
            <person name="Tang Y."/>
            <person name="Lv G."/>
            <person name="Zhou Y."/>
            <person name="Sun X."/>
            <person name="Brodelius P.E."/>
            <person name="Rose J.K.C."/>
            <person name="Tang K."/>
        </authorList>
    </citation>
    <scope>NUCLEOTIDE SEQUENCE [LARGE SCALE GENOMIC DNA]</scope>
    <source>
        <strain evidence="5">cv. Huhao1</strain>
        <tissue evidence="4">Leaf</tissue>
    </source>
</reference>
<keyword evidence="1" id="KW-0547">Nucleotide-binding</keyword>
<dbReference type="GO" id="GO:0042626">
    <property type="term" value="F:ATPase-coupled transmembrane transporter activity"/>
    <property type="evidence" value="ECO:0007669"/>
    <property type="project" value="TreeGrafter"/>
</dbReference>
<dbReference type="SUPFAM" id="SSF52540">
    <property type="entry name" value="P-loop containing nucleoside triphosphate hydrolases"/>
    <property type="match status" value="1"/>
</dbReference>
<sequence>MYLLAIGGMLVTRRVRIISKGWRKTDGELVEPTGGITIIHGIDISTLGLHDLRSRFGIIPQEPILFEGTMRSNIDLIGQHSDEEIWRSLERCQLNDVVAAKLGKLDSAVVDNGDNWNVGQRQFLCLGRVFLKHSRLLFMDEATTSVDSQTDVVIQKIIREGFQLSWTVIGFLSLMHR</sequence>
<dbReference type="Pfam" id="PF00005">
    <property type="entry name" value="ABC_tran"/>
    <property type="match status" value="1"/>
</dbReference>
<evidence type="ECO:0000313" key="4">
    <source>
        <dbReference type="EMBL" id="PWA68165.1"/>
    </source>
</evidence>
<dbReference type="GO" id="GO:0016020">
    <property type="term" value="C:membrane"/>
    <property type="evidence" value="ECO:0007669"/>
    <property type="project" value="TreeGrafter"/>
</dbReference>
<dbReference type="STRING" id="35608.A0A2U1N3R9"/>
<proteinExistence type="predicted"/>
<evidence type="ECO:0000259" key="3">
    <source>
        <dbReference type="Pfam" id="PF00005"/>
    </source>
</evidence>
<gene>
    <name evidence="4" type="ORF">CTI12_AA311900</name>
</gene>
<accession>A0A2U1N3R9</accession>
<dbReference type="Gene3D" id="3.40.50.300">
    <property type="entry name" value="P-loop containing nucleotide triphosphate hydrolases"/>
    <property type="match status" value="1"/>
</dbReference>
<dbReference type="Proteomes" id="UP000245207">
    <property type="component" value="Unassembled WGS sequence"/>
</dbReference>
<keyword evidence="5" id="KW-1185">Reference proteome</keyword>